<evidence type="ECO:0000313" key="2">
    <source>
        <dbReference type="EMBL" id="TWH94815.1"/>
    </source>
</evidence>
<gene>
    <name evidence="2" type="ORF">IP97_01528</name>
</gene>
<keyword evidence="3" id="KW-1185">Reference proteome</keyword>
<sequence>MTKIKFLFILFLFCSIQLYSQSEYIIDIKGNKIIIDEGSSQMTSVGSEKTPKVTTTIFYTIKGKKETIDLLDIKEASYGSYRINTFKFDLEYVDKELPYFTLAEHNGFRLISLHKTKINSFSFIIDSNNKIIEDLSLKSYKYKGDELENRARVDSKIREYFGNCEELIRRLDRYKYNNSVMTFKSKFVQKMRKPNEVSKNENYENLNLFFNNPLFQQCQ</sequence>
<proteinExistence type="predicted"/>
<evidence type="ECO:0000256" key="1">
    <source>
        <dbReference type="SAM" id="SignalP"/>
    </source>
</evidence>
<evidence type="ECO:0008006" key="4">
    <source>
        <dbReference type="Google" id="ProtNLM"/>
    </source>
</evidence>
<feature type="signal peptide" evidence="1">
    <location>
        <begin position="1"/>
        <end position="20"/>
    </location>
</feature>
<reference evidence="2 3" key="1">
    <citation type="journal article" date="2015" name="Stand. Genomic Sci.">
        <title>Genomic Encyclopedia of Bacterial and Archaeal Type Strains, Phase III: the genomes of soil and plant-associated and newly described type strains.</title>
        <authorList>
            <person name="Whitman W.B."/>
            <person name="Woyke T."/>
            <person name="Klenk H.P."/>
            <person name="Zhou Y."/>
            <person name="Lilburn T.G."/>
            <person name="Beck B.J."/>
            <person name="De Vos P."/>
            <person name="Vandamme P."/>
            <person name="Eisen J.A."/>
            <person name="Garrity G."/>
            <person name="Hugenholtz P."/>
            <person name="Kyrpides N.C."/>
        </authorList>
    </citation>
    <scope>NUCLEOTIDE SEQUENCE [LARGE SCALE GENOMIC DNA]</scope>
    <source>
        <strain evidence="2 3">CGMCC 1.6844</strain>
    </source>
</reference>
<dbReference type="OrthoDB" id="1377382at2"/>
<organism evidence="2 3">
    <name type="scientific">Flavobacterium cheniae</name>
    <dbReference type="NCBI Taxonomy" id="295428"/>
    <lineage>
        <taxon>Bacteria</taxon>
        <taxon>Pseudomonadati</taxon>
        <taxon>Bacteroidota</taxon>
        <taxon>Flavobacteriia</taxon>
        <taxon>Flavobacteriales</taxon>
        <taxon>Flavobacteriaceae</taxon>
        <taxon>Flavobacterium</taxon>
    </lineage>
</organism>
<evidence type="ECO:0000313" key="3">
    <source>
        <dbReference type="Proteomes" id="UP000315312"/>
    </source>
</evidence>
<accession>A0A562KHP2</accession>
<feature type="chain" id="PRO_5023144846" description="GLPGLI family protein" evidence="1">
    <location>
        <begin position="21"/>
        <end position="219"/>
    </location>
</feature>
<dbReference type="Proteomes" id="UP000315312">
    <property type="component" value="Unassembled WGS sequence"/>
</dbReference>
<protein>
    <recommendedName>
        <fullName evidence="4">GLPGLI family protein</fullName>
    </recommendedName>
</protein>
<comment type="caution">
    <text evidence="2">The sequence shown here is derived from an EMBL/GenBank/DDBJ whole genome shotgun (WGS) entry which is preliminary data.</text>
</comment>
<keyword evidence="1" id="KW-0732">Signal</keyword>
<dbReference type="RefSeq" id="WP_133609105.1">
    <property type="nucleotide sequence ID" value="NZ_SNZC01000002.1"/>
</dbReference>
<dbReference type="EMBL" id="VLKM01000005">
    <property type="protein sequence ID" value="TWH94815.1"/>
    <property type="molecule type" value="Genomic_DNA"/>
</dbReference>
<dbReference type="AlphaFoldDB" id="A0A562KHP2"/>
<name>A0A562KHP2_9FLAO</name>